<organism evidence="3 4">
    <name type="scientific">Escallonia herrerae</name>
    <dbReference type="NCBI Taxonomy" id="1293975"/>
    <lineage>
        <taxon>Eukaryota</taxon>
        <taxon>Viridiplantae</taxon>
        <taxon>Streptophyta</taxon>
        <taxon>Embryophyta</taxon>
        <taxon>Tracheophyta</taxon>
        <taxon>Spermatophyta</taxon>
        <taxon>Magnoliopsida</taxon>
        <taxon>eudicotyledons</taxon>
        <taxon>Gunneridae</taxon>
        <taxon>Pentapetalae</taxon>
        <taxon>asterids</taxon>
        <taxon>campanulids</taxon>
        <taxon>Escalloniales</taxon>
        <taxon>Escalloniaceae</taxon>
        <taxon>Escallonia</taxon>
    </lineage>
</organism>
<reference evidence="3" key="1">
    <citation type="submission" date="2022-12" db="EMBL/GenBank/DDBJ databases">
        <title>Draft genome assemblies for two species of Escallonia (Escalloniales).</title>
        <authorList>
            <person name="Chanderbali A."/>
            <person name="Dervinis C."/>
            <person name="Anghel I."/>
            <person name="Soltis D."/>
            <person name="Soltis P."/>
            <person name="Zapata F."/>
        </authorList>
    </citation>
    <scope>NUCLEOTIDE SEQUENCE</scope>
    <source>
        <strain evidence="3">UCBG64.0493</strain>
        <tissue evidence="3">Leaf</tissue>
    </source>
</reference>
<evidence type="ECO:0000259" key="2">
    <source>
        <dbReference type="Pfam" id="PF13839"/>
    </source>
</evidence>
<dbReference type="Proteomes" id="UP001188597">
    <property type="component" value="Unassembled WGS sequence"/>
</dbReference>
<dbReference type="Pfam" id="PF13839">
    <property type="entry name" value="PC-Esterase"/>
    <property type="match status" value="1"/>
</dbReference>
<sequence length="193" mass="21736">MSSRRKDGHASVYYLGSKSGPASLHRQDCSHWCLPGVPDSWNELLYALFLRRRHAWAVKEGGIALGGSLARIHGLFHPKKHMIAKICVSVEQKDEKTNVDFHLFNHLLSRNKKLTVASPPPFSDPPDSRGDITLLGSTFMECRCGIIKIQQLIPALLHLHDTLYKLSQRMGRISDNPEISHGFLIDYIKVDDS</sequence>
<proteinExistence type="inferred from homology"/>
<comment type="similarity">
    <text evidence="1">Belongs to the PC-esterase family. TBL subfamily.</text>
</comment>
<dbReference type="AlphaFoldDB" id="A0AA88UW00"/>
<accession>A0AA88UW00</accession>
<gene>
    <name evidence="3" type="ORF">RJ639_026226</name>
</gene>
<name>A0AA88UW00_9ASTE</name>
<dbReference type="GO" id="GO:0016413">
    <property type="term" value="F:O-acetyltransferase activity"/>
    <property type="evidence" value="ECO:0007669"/>
    <property type="project" value="InterPro"/>
</dbReference>
<evidence type="ECO:0000313" key="4">
    <source>
        <dbReference type="Proteomes" id="UP001188597"/>
    </source>
</evidence>
<feature type="domain" description="Trichome birefringence-like C-terminal" evidence="2">
    <location>
        <begin position="1"/>
        <end position="47"/>
    </location>
</feature>
<dbReference type="PANTHER" id="PTHR32285:SF213">
    <property type="entry name" value="PROTEIN TRICHOME BIREFRINGENCE-LIKE 11"/>
    <property type="match status" value="1"/>
</dbReference>
<keyword evidence="4" id="KW-1185">Reference proteome</keyword>
<dbReference type="GO" id="GO:0005794">
    <property type="term" value="C:Golgi apparatus"/>
    <property type="evidence" value="ECO:0007669"/>
    <property type="project" value="TreeGrafter"/>
</dbReference>
<protein>
    <recommendedName>
        <fullName evidence="2">Trichome birefringence-like C-terminal domain-containing protein</fullName>
    </recommendedName>
</protein>
<dbReference type="InterPro" id="IPR029962">
    <property type="entry name" value="TBL"/>
</dbReference>
<dbReference type="EMBL" id="JAVXUP010004819">
    <property type="protein sequence ID" value="KAK2996658.1"/>
    <property type="molecule type" value="Genomic_DNA"/>
</dbReference>
<evidence type="ECO:0000313" key="3">
    <source>
        <dbReference type="EMBL" id="KAK2996658.1"/>
    </source>
</evidence>
<comment type="caution">
    <text evidence="3">The sequence shown here is derived from an EMBL/GenBank/DDBJ whole genome shotgun (WGS) entry which is preliminary data.</text>
</comment>
<dbReference type="InterPro" id="IPR026057">
    <property type="entry name" value="TBL_C"/>
</dbReference>
<evidence type="ECO:0000256" key="1">
    <source>
        <dbReference type="ARBA" id="ARBA00007727"/>
    </source>
</evidence>
<dbReference type="PANTHER" id="PTHR32285">
    <property type="entry name" value="PROTEIN TRICHOME BIREFRINGENCE-LIKE 9-RELATED"/>
    <property type="match status" value="1"/>
</dbReference>